<dbReference type="SMART" id="SM00066">
    <property type="entry name" value="GAL4"/>
    <property type="match status" value="1"/>
</dbReference>
<sequence>MTSDRTHNPAAPVSRTRTGCRTCRSRKIKCDERRPKCQRCTKGNLDCSYGLQLIWHEESLSKGVCHGRAGVWSKSGRRKGNTQLEGQFSGQRKGLVTTRPSSSRGVFLNTTMNDVKLYFEYAGMAEEADTDDKYDTHDMLPNENRQPSLSLPVLSATTLGHMRTFDYDSALLSYYEAVVCSSSTLLDDAKNNPYRHLILPMAMQSEGLYHATLAVSAQILRIAEPRFQFAALDHGHRALRCLISSLQRGQSSPQHTSQKQMSHAEIDEVLGLALMLCWFEITDGCRPSWVTHLKGIHTLINQYQDVFIKSSRNSDVNRFFSRYFSFHLVLARTAFRVEDDITFMRTASSTNTESTSSQDSPSISKLTDFLSLAMPLEDLDQIDSYMGFSNSLLLLINEVADLAWRYHSKESVEADLPFVREHVRRLRSSLETLQQTPPPLAENGRLGDMPFYAFATEEDGLLERTVAEFQAIAEANRIGALLLLHEVCASRFQRPDLFKTATATEIESSESGSASTEYKTRYVRGILDPMIQNINRISRTAALPLWPLFIAGCCVTTEEDQITVMKIFEETEKLKRYGNITPARQVIEMIWRQRDLGVQDDRKRRHTAAMASQVHEVNTMPSSFSTKGMQFFEWEKAMMMMGGLKLSLT</sequence>
<dbReference type="GeneID" id="63798836"/>
<proteinExistence type="predicted"/>
<keyword evidence="5" id="KW-0539">Nucleus</keyword>
<protein>
    <recommendedName>
        <fullName evidence="7">Zn(2)-C6 fungal-type domain-containing protein</fullName>
    </recommendedName>
</protein>
<organism evidence="8 9">
    <name type="scientific">Talaromyces amestolkiae</name>
    <dbReference type="NCBI Taxonomy" id="1196081"/>
    <lineage>
        <taxon>Eukaryota</taxon>
        <taxon>Fungi</taxon>
        <taxon>Dikarya</taxon>
        <taxon>Ascomycota</taxon>
        <taxon>Pezizomycotina</taxon>
        <taxon>Eurotiomycetes</taxon>
        <taxon>Eurotiomycetidae</taxon>
        <taxon>Eurotiales</taxon>
        <taxon>Trichocomaceae</taxon>
        <taxon>Talaromyces</taxon>
        <taxon>Talaromyces sect. Talaromyces</taxon>
    </lineage>
</organism>
<dbReference type="GO" id="GO:0000981">
    <property type="term" value="F:DNA-binding transcription factor activity, RNA polymerase II-specific"/>
    <property type="evidence" value="ECO:0007669"/>
    <property type="project" value="InterPro"/>
</dbReference>
<dbReference type="EMBL" id="MIKG01000025">
    <property type="protein sequence ID" value="RAO73610.1"/>
    <property type="molecule type" value="Genomic_DNA"/>
</dbReference>
<accession>A0A364LCQ6</accession>
<dbReference type="InterPro" id="IPR021858">
    <property type="entry name" value="Fun_TF"/>
</dbReference>
<evidence type="ECO:0000256" key="2">
    <source>
        <dbReference type="ARBA" id="ARBA00023015"/>
    </source>
</evidence>
<dbReference type="CDD" id="cd00067">
    <property type="entry name" value="GAL4"/>
    <property type="match status" value="1"/>
</dbReference>
<name>A0A364LCQ6_TALAM</name>
<dbReference type="GO" id="GO:0045944">
    <property type="term" value="P:positive regulation of transcription by RNA polymerase II"/>
    <property type="evidence" value="ECO:0007669"/>
    <property type="project" value="TreeGrafter"/>
</dbReference>
<dbReference type="PROSITE" id="PS50048">
    <property type="entry name" value="ZN2_CY6_FUNGAL_2"/>
    <property type="match status" value="1"/>
</dbReference>
<keyword evidence="3" id="KW-0238">DNA-binding</keyword>
<dbReference type="RefSeq" id="XP_040738124.1">
    <property type="nucleotide sequence ID" value="XM_040882558.1"/>
</dbReference>
<dbReference type="GO" id="GO:0005634">
    <property type="term" value="C:nucleus"/>
    <property type="evidence" value="ECO:0007669"/>
    <property type="project" value="UniProtKB-SubCell"/>
</dbReference>
<evidence type="ECO:0000313" key="9">
    <source>
        <dbReference type="Proteomes" id="UP000249363"/>
    </source>
</evidence>
<comment type="caution">
    <text evidence="8">The sequence shown here is derived from an EMBL/GenBank/DDBJ whole genome shotgun (WGS) entry which is preliminary data.</text>
</comment>
<keyword evidence="4" id="KW-0804">Transcription</keyword>
<evidence type="ECO:0000313" key="8">
    <source>
        <dbReference type="EMBL" id="RAO73610.1"/>
    </source>
</evidence>
<dbReference type="Pfam" id="PF11951">
    <property type="entry name" value="Fungal_trans_2"/>
    <property type="match status" value="1"/>
</dbReference>
<feature type="domain" description="Zn(2)-C6 fungal-type" evidence="7">
    <location>
        <begin position="19"/>
        <end position="49"/>
    </location>
</feature>
<dbReference type="InterPro" id="IPR001138">
    <property type="entry name" value="Zn2Cys6_DnaBD"/>
</dbReference>
<evidence type="ECO:0000256" key="5">
    <source>
        <dbReference type="ARBA" id="ARBA00023242"/>
    </source>
</evidence>
<keyword evidence="2" id="KW-0805">Transcription regulation</keyword>
<dbReference type="InterPro" id="IPR036864">
    <property type="entry name" value="Zn2-C6_fun-type_DNA-bd_sf"/>
</dbReference>
<evidence type="ECO:0000256" key="6">
    <source>
        <dbReference type="SAM" id="MobiDB-lite"/>
    </source>
</evidence>
<dbReference type="Gene3D" id="4.10.240.10">
    <property type="entry name" value="Zn(2)-C6 fungal-type DNA-binding domain"/>
    <property type="match status" value="1"/>
</dbReference>
<gene>
    <name evidence="8" type="ORF">BHQ10_009622</name>
</gene>
<dbReference type="Pfam" id="PF00172">
    <property type="entry name" value="Zn_clus"/>
    <property type="match status" value="1"/>
</dbReference>
<dbReference type="SUPFAM" id="SSF57701">
    <property type="entry name" value="Zn2/Cys6 DNA-binding domain"/>
    <property type="match status" value="1"/>
</dbReference>
<evidence type="ECO:0000256" key="1">
    <source>
        <dbReference type="ARBA" id="ARBA00004123"/>
    </source>
</evidence>
<dbReference type="PANTHER" id="PTHR37534">
    <property type="entry name" value="TRANSCRIPTIONAL ACTIVATOR PROTEIN UGA3"/>
    <property type="match status" value="1"/>
</dbReference>
<dbReference type="STRING" id="1196081.A0A364LCQ6"/>
<feature type="compositionally biased region" description="Polar residues" evidence="6">
    <location>
        <begin position="81"/>
        <end position="90"/>
    </location>
</feature>
<evidence type="ECO:0000259" key="7">
    <source>
        <dbReference type="PROSITE" id="PS50048"/>
    </source>
</evidence>
<evidence type="ECO:0000256" key="4">
    <source>
        <dbReference type="ARBA" id="ARBA00023163"/>
    </source>
</evidence>
<feature type="region of interest" description="Disordered" evidence="6">
    <location>
        <begin position="76"/>
        <end position="100"/>
    </location>
</feature>
<comment type="subcellular location">
    <subcellularLocation>
        <location evidence="1">Nucleus</location>
    </subcellularLocation>
</comment>
<dbReference type="GO" id="GO:0008270">
    <property type="term" value="F:zinc ion binding"/>
    <property type="evidence" value="ECO:0007669"/>
    <property type="project" value="InterPro"/>
</dbReference>
<keyword evidence="9" id="KW-1185">Reference proteome</keyword>
<dbReference type="OrthoDB" id="5333823at2759"/>
<dbReference type="GO" id="GO:0000976">
    <property type="term" value="F:transcription cis-regulatory region binding"/>
    <property type="evidence" value="ECO:0007669"/>
    <property type="project" value="TreeGrafter"/>
</dbReference>
<dbReference type="Proteomes" id="UP000249363">
    <property type="component" value="Unassembled WGS sequence"/>
</dbReference>
<dbReference type="PROSITE" id="PS00463">
    <property type="entry name" value="ZN2_CY6_FUNGAL_1"/>
    <property type="match status" value="1"/>
</dbReference>
<evidence type="ECO:0000256" key="3">
    <source>
        <dbReference type="ARBA" id="ARBA00023125"/>
    </source>
</evidence>
<reference evidence="8 9" key="1">
    <citation type="journal article" date="2017" name="Biotechnol. Biofuels">
        <title>Differential beta-glucosidase expression as a function of carbon source availability in Talaromyces amestolkiae: a genomic and proteomic approach.</title>
        <authorList>
            <person name="de Eugenio L.I."/>
            <person name="Mendez-Liter J.A."/>
            <person name="Nieto-Dominguez M."/>
            <person name="Alonso L."/>
            <person name="Gil-Munoz J."/>
            <person name="Barriuso J."/>
            <person name="Prieto A."/>
            <person name="Martinez M.J."/>
        </authorList>
    </citation>
    <scope>NUCLEOTIDE SEQUENCE [LARGE SCALE GENOMIC DNA]</scope>
    <source>
        <strain evidence="8 9">CIB</strain>
    </source>
</reference>
<dbReference type="AlphaFoldDB" id="A0A364LCQ6"/>
<dbReference type="PANTHER" id="PTHR37534:SF49">
    <property type="entry name" value="LYSINE BIOSYNTHESIS REGULATORY PROTEIN LYS14"/>
    <property type="match status" value="1"/>
</dbReference>